<evidence type="ECO:0000256" key="1">
    <source>
        <dbReference type="ARBA" id="ARBA00022737"/>
    </source>
</evidence>
<protein>
    <submittedName>
        <fullName evidence="4">Uncharacterized protein</fullName>
    </submittedName>
</protein>
<organism evidence="4">
    <name type="scientific">Guillardia theta</name>
    <name type="common">Cryptophyte</name>
    <name type="synonym">Cryptomonas phi</name>
    <dbReference type="NCBI Taxonomy" id="55529"/>
    <lineage>
        <taxon>Eukaryota</taxon>
        <taxon>Cryptophyceae</taxon>
        <taxon>Pyrenomonadales</taxon>
        <taxon>Geminigeraceae</taxon>
        <taxon>Guillardia</taxon>
    </lineage>
</organism>
<dbReference type="AlphaFoldDB" id="A0A7S4JZR9"/>
<sequence>MVSMANSSDQGHCVMQIGVAFMNIDSCFLQGVDTFLLSAYQDMTRTKHILLALAALSNYASATPFGGSSGMLNELVRSSSQNLRELSQRERSCSRQPFQVVSSPSAPSIGGLKAAAAPVAIIPDIARDSSNTFRRQKSTPVYRVRSFGELSSMEYQDLIVKLWDAVEQGDVEETISLVKQGAWPNHIRTGDGLQANALQLAAKNNHVELIDVLVHLGADVHMANAQGMTALHMAAQLGNMESVKTLISFGADPLSHDWMKDTPLDKAILAEQEVWLDDEFGESVEFMWQEVADFLRSVIEGDRQSLLAFNQNVRHMVLRQDSRHFVEGKHTNPLLANL</sequence>
<dbReference type="PROSITE" id="PS50297">
    <property type="entry name" value="ANK_REP_REGION"/>
    <property type="match status" value="2"/>
</dbReference>
<dbReference type="Pfam" id="PF12796">
    <property type="entry name" value="Ank_2"/>
    <property type="match status" value="1"/>
</dbReference>
<name>A0A7S4JZR9_GUITH</name>
<feature type="repeat" description="ANK" evidence="3">
    <location>
        <begin position="193"/>
        <end position="225"/>
    </location>
</feature>
<dbReference type="InterPro" id="IPR002110">
    <property type="entry name" value="Ankyrin_rpt"/>
</dbReference>
<feature type="repeat" description="ANK" evidence="3">
    <location>
        <begin position="226"/>
        <end position="258"/>
    </location>
</feature>
<dbReference type="EMBL" id="HBKN01010924">
    <property type="protein sequence ID" value="CAE2279154.1"/>
    <property type="molecule type" value="Transcribed_RNA"/>
</dbReference>
<evidence type="ECO:0000256" key="2">
    <source>
        <dbReference type="ARBA" id="ARBA00023043"/>
    </source>
</evidence>
<dbReference type="PROSITE" id="PS50088">
    <property type="entry name" value="ANK_REPEAT"/>
    <property type="match status" value="2"/>
</dbReference>
<keyword evidence="1" id="KW-0677">Repeat</keyword>
<dbReference type="SUPFAM" id="SSF48403">
    <property type="entry name" value="Ankyrin repeat"/>
    <property type="match status" value="1"/>
</dbReference>
<dbReference type="SMART" id="SM00248">
    <property type="entry name" value="ANK"/>
    <property type="match status" value="2"/>
</dbReference>
<evidence type="ECO:0000256" key="3">
    <source>
        <dbReference type="PROSITE-ProRule" id="PRU00023"/>
    </source>
</evidence>
<gene>
    <name evidence="4" type="ORF">GTHE00462_LOCUS8661</name>
</gene>
<keyword evidence="2 3" id="KW-0040">ANK repeat</keyword>
<proteinExistence type="predicted"/>
<evidence type="ECO:0000313" key="4">
    <source>
        <dbReference type="EMBL" id="CAE2279154.1"/>
    </source>
</evidence>
<dbReference type="Gene3D" id="1.25.40.20">
    <property type="entry name" value="Ankyrin repeat-containing domain"/>
    <property type="match status" value="1"/>
</dbReference>
<dbReference type="InterPro" id="IPR036770">
    <property type="entry name" value="Ankyrin_rpt-contain_sf"/>
</dbReference>
<accession>A0A7S4JZR9</accession>
<dbReference type="PANTHER" id="PTHR24171">
    <property type="entry name" value="ANKYRIN REPEAT DOMAIN-CONTAINING PROTEIN 39-RELATED"/>
    <property type="match status" value="1"/>
</dbReference>
<reference evidence="4" key="1">
    <citation type="submission" date="2021-01" db="EMBL/GenBank/DDBJ databases">
        <authorList>
            <person name="Corre E."/>
            <person name="Pelletier E."/>
            <person name="Niang G."/>
            <person name="Scheremetjew M."/>
            <person name="Finn R."/>
            <person name="Kale V."/>
            <person name="Holt S."/>
            <person name="Cochrane G."/>
            <person name="Meng A."/>
            <person name="Brown T."/>
            <person name="Cohen L."/>
        </authorList>
    </citation>
    <scope>NUCLEOTIDE SEQUENCE</scope>
    <source>
        <strain evidence="4">CCMP 2712</strain>
    </source>
</reference>